<protein>
    <submittedName>
        <fullName evidence="2">Nucleoside-diphosphate-sugar epimerase</fullName>
    </submittedName>
</protein>
<dbReference type="RefSeq" id="WP_184578342.1">
    <property type="nucleotide sequence ID" value="NZ_JACHJT010000001.1"/>
</dbReference>
<evidence type="ECO:0000313" key="2">
    <source>
        <dbReference type="EMBL" id="MBB4931725.1"/>
    </source>
</evidence>
<organism evidence="2 3">
    <name type="scientific">Lipingzhangella halophila</name>
    <dbReference type="NCBI Taxonomy" id="1783352"/>
    <lineage>
        <taxon>Bacteria</taxon>
        <taxon>Bacillati</taxon>
        <taxon>Actinomycetota</taxon>
        <taxon>Actinomycetes</taxon>
        <taxon>Streptosporangiales</taxon>
        <taxon>Nocardiopsidaceae</taxon>
        <taxon>Lipingzhangella</taxon>
    </lineage>
</organism>
<dbReference type="SUPFAM" id="SSF51735">
    <property type="entry name" value="NAD(P)-binding Rossmann-fold domains"/>
    <property type="match status" value="1"/>
</dbReference>
<evidence type="ECO:0000256" key="1">
    <source>
        <dbReference type="SAM" id="MobiDB-lite"/>
    </source>
</evidence>
<dbReference type="EMBL" id="JACHJT010000001">
    <property type="protein sequence ID" value="MBB4931725.1"/>
    <property type="molecule type" value="Genomic_DNA"/>
</dbReference>
<dbReference type="Gene3D" id="3.40.50.720">
    <property type="entry name" value="NAD(P)-binding Rossmann-like Domain"/>
    <property type="match status" value="1"/>
</dbReference>
<dbReference type="Proteomes" id="UP000523007">
    <property type="component" value="Unassembled WGS sequence"/>
</dbReference>
<sequence length="92" mass="9480">MRVFVAGATGPLGGPLIPGLVAAGPKVTATTRAPGGGARSREAGAEPPRRISARFARRAVDQIANTRGAANEKAGEPRYAGWREGFRARGRG</sequence>
<accession>A0A7W7W3H2</accession>
<proteinExistence type="predicted"/>
<dbReference type="InterPro" id="IPR036291">
    <property type="entry name" value="NAD(P)-bd_dom_sf"/>
</dbReference>
<dbReference type="AlphaFoldDB" id="A0A7W7W3H2"/>
<feature type="region of interest" description="Disordered" evidence="1">
    <location>
        <begin position="28"/>
        <end position="48"/>
    </location>
</feature>
<keyword evidence="3" id="KW-1185">Reference proteome</keyword>
<feature type="compositionally biased region" description="Basic and acidic residues" evidence="1">
    <location>
        <begin position="39"/>
        <end position="48"/>
    </location>
</feature>
<comment type="caution">
    <text evidence="2">The sequence shown here is derived from an EMBL/GenBank/DDBJ whole genome shotgun (WGS) entry which is preliminary data.</text>
</comment>
<gene>
    <name evidence="2" type="ORF">F4561_002545</name>
</gene>
<evidence type="ECO:0000313" key="3">
    <source>
        <dbReference type="Proteomes" id="UP000523007"/>
    </source>
</evidence>
<name>A0A7W7W3H2_9ACTN</name>
<reference evidence="2 3" key="1">
    <citation type="submission" date="2020-08" db="EMBL/GenBank/DDBJ databases">
        <title>Sequencing the genomes of 1000 actinobacteria strains.</title>
        <authorList>
            <person name="Klenk H.-P."/>
        </authorList>
    </citation>
    <scope>NUCLEOTIDE SEQUENCE [LARGE SCALE GENOMIC DNA]</scope>
    <source>
        <strain evidence="2 3">DSM 102030</strain>
    </source>
</reference>